<evidence type="ECO:0000256" key="1">
    <source>
        <dbReference type="ARBA" id="ARBA00023125"/>
    </source>
</evidence>
<dbReference type="InterPro" id="IPR014710">
    <property type="entry name" value="RmlC-like_jellyroll"/>
</dbReference>
<keyword evidence="4" id="KW-1185">Reference proteome</keyword>
<evidence type="ECO:0000313" key="3">
    <source>
        <dbReference type="EMBL" id="GGI65195.1"/>
    </source>
</evidence>
<dbReference type="SUPFAM" id="SSF47413">
    <property type="entry name" value="lambda repressor-like DNA-binding domains"/>
    <property type="match status" value="1"/>
</dbReference>
<dbReference type="InterPro" id="IPR050807">
    <property type="entry name" value="TransReg_Diox_bact_type"/>
</dbReference>
<dbReference type="SMART" id="SM00530">
    <property type="entry name" value="HTH_XRE"/>
    <property type="match status" value="1"/>
</dbReference>
<dbReference type="Pfam" id="PF01381">
    <property type="entry name" value="HTH_3"/>
    <property type="match status" value="1"/>
</dbReference>
<evidence type="ECO:0000313" key="4">
    <source>
        <dbReference type="Proteomes" id="UP000622610"/>
    </source>
</evidence>
<gene>
    <name evidence="3" type="ORF">GCM10011482_08490</name>
</gene>
<organism evidence="3 4">
    <name type="scientific">Enterococcus alcedinis</name>
    <dbReference type="NCBI Taxonomy" id="1274384"/>
    <lineage>
        <taxon>Bacteria</taxon>
        <taxon>Bacillati</taxon>
        <taxon>Bacillota</taxon>
        <taxon>Bacilli</taxon>
        <taxon>Lactobacillales</taxon>
        <taxon>Enterococcaceae</taxon>
        <taxon>Enterococcus</taxon>
    </lineage>
</organism>
<dbReference type="Proteomes" id="UP000622610">
    <property type="component" value="Unassembled WGS sequence"/>
</dbReference>
<reference evidence="3" key="1">
    <citation type="journal article" date="2014" name="Int. J. Syst. Evol. Microbiol.">
        <title>Complete genome sequence of Corynebacterium casei LMG S-19264T (=DSM 44701T), isolated from a smear-ripened cheese.</title>
        <authorList>
            <consortium name="US DOE Joint Genome Institute (JGI-PGF)"/>
            <person name="Walter F."/>
            <person name="Albersmeier A."/>
            <person name="Kalinowski J."/>
            <person name="Ruckert C."/>
        </authorList>
    </citation>
    <scope>NUCLEOTIDE SEQUENCE</scope>
    <source>
        <strain evidence="3">CCM 8433</strain>
    </source>
</reference>
<dbReference type="Gene3D" id="1.10.260.40">
    <property type="entry name" value="lambda repressor-like DNA-binding domains"/>
    <property type="match status" value="1"/>
</dbReference>
<proteinExistence type="predicted"/>
<protein>
    <submittedName>
        <fullName evidence="3">MerR family transcriptional regulator</fullName>
    </submittedName>
</protein>
<dbReference type="InterPro" id="IPR013096">
    <property type="entry name" value="Cupin_2"/>
</dbReference>
<keyword evidence="1" id="KW-0238">DNA-binding</keyword>
<accession>A0A917N3Y7</accession>
<dbReference type="GO" id="GO:0003700">
    <property type="term" value="F:DNA-binding transcription factor activity"/>
    <property type="evidence" value="ECO:0007669"/>
    <property type="project" value="TreeGrafter"/>
</dbReference>
<dbReference type="EMBL" id="BMDT01000002">
    <property type="protein sequence ID" value="GGI65195.1"/>
    <property type="molecule type" value="Genomic_DNA"/>
</dbReference>
<dbReference type="GO" id="GO:0003677">
    <property type="term" value="F:DNA binding"/>
    <property type="evidence" value="ECO:0007669"/>
    <property type="project" value="UniProtKB-KW"/>
</dbReference>
<dbReference type="InterPro" id="IPR001387">
    <property type="entry name" value="Cro/C1-type_HTH"/>
</dbReference>
<dbReference type="AlphaFoldDB" id="A0A917N3Y7"/>
<sequence length="181" mass="20670">MESIDIGKKIEKYRKEKEYSMRELSRITGITPSMLSQIERGLANPSIQTLKTLSKALNVPIFYFFLEENRTENLIVRHNERRNISVGDITYELLSPDLSGELETIIMTVPSNTLSSDSPIGHKGEEIAYVMEGKIVLYLEETKYILEVGDTVKIPPFMNHKWENNTDQAVKIIFSVTPAVF</sequence>
<dbReference type="PANTHER" id="PTHR46797:SF19">
    <property type="entry name" value="BLL2473 PROTEIN"/>
    <property type="match status" value="1"/>
</dbReference>
<dbReference type="RefSeq" id="WP_188367031.1">
    <property type="nucleotide sequence ID" value="NZ_BMDT01000002.1"/>
</dbReference>
<dbReference type="GO" id="GO:0005829">
    <property type="term" value="C:cytosol"/>
    <property type="evidence" value="ECO:0007669"/>
    <property type="project" value="TreeGrafter"/>
</dbReference>
<reference evidence="3" key="2">
    <citation type="submission" date="2020-09" db="EMBL/GenBank/DDBJ databases">
        <authorList>
            <person name="Sun Q."/>
            <person name="Sedlacek I."/>
        </authorList>
    </citation>
    <scope>NUCLEOTIDE SEQUENCE</scope>
    <source>
        <strain evidence="3">CCM 8433</strain>
    </source>
</reference>
<dbReference type="SUPFAM" id="SSF51182">
    <property type="entry name" value="RmlC-like cupins"/>
    <property type="match status" value="1"/>
</dbReference>
<name>A0A917N3Y7_9ENTE</name>
<dbReference type="InterPro" id="IPR011051">
    <property type="entry name" value="RmlC_Cupin_sf"/>
</dbReference>
<dbReference type="CDD" id="cd00093">
    <property type="entry name" value="HTH_XRE"/>
    <property type="match status" value="1"/>
</dbReference>
<dbReference type="Pfam" id="PF07883">
    <property type="entry name" value="Cupin_2"/>
    <property type="match status" value="1"/>
</dbReference>
<dbReference type="Gene3D" id="2.60.120.10">
    <property type="entry name" value="Jelly Rolls"/>
    <property type="match status" value="1"/>
</dbReference>
<feature type="domain" description="HTH cro/C1-type" evidence="2">
    <location>
        <begin position="10"/>
        <end position="64"/>
    </location>
</feature>
<dbReference type="InterPro" id="IPR010982">
    <property type="entry name" value="Lambda_DNA-bd_dom_sf"/>
</dbReference>
<comment type="caution">
    <text evidence="3">The sequence shown here is derived from an EMBL/GenBank/DDBJ whole genome shotgun (WGS) entry which is preliminary data.</text>
</comment>
<dbReference type="CDD" id="cd02209">
    <property type="entry name" value="cupin_XRE_C"/>
    <property type="match status" value="1"/>
</dbReference>
<dbReference type="PANTHER" id="PTHR46797">
    <property type="entry name" value="HTH-TYPE TRANSCRIPTIONAL REGULATOR"/>
    <property type="match status" value="1"/>
</dbReference>
<dbReference type="PROSITE" id="PS50943">
    <property type="entry name" value="HTH_CROC1"/>
    <property type="match status" value="1"/>
</dbReference>
<evidence type="ECO:0000259" key="2">
    <source>
        <dbReference type="PROSITE" id="PS50943"/>
    </source>
</evidence>